<dbReference type="Gene3D" id="3.30.70.2450">
    <property type="match status" value="1"/>
</dbReference>
<dbReference type="InterPro" id="IPR038220">
    <property type="entry name" value="PHOX_C_sf"/>
</dbReference>
<dbReference type="Proteomes" id="UP000827284">
    <property type="component" value="Unassembled WGS sequence"/>
</dbReference>
<keyword evidence="4" id="KW-0274">FAD</keyword>
<dbReference type="SUPFAM" id="SSF51905">
    <property type="entry name" value="FAD/NAD(P)-binding domain"/>
    <property type="match status" value="1"/>
</dbReference>
<dbReference type="OrthoDB" id="1716816at2759"/>
<reference evidence="8" key="1">
    <citation type="submission" date="2021-11" db="EMBL/GenBank/DDBJ databases">
        <authorList>
            <person name="Herlambang A."/>
            <person name="Guo Y."/>
            <person name="Takashima Y."/>
            <person name="Nishizawa T."/>
        </authorList>
    </citation>
    <scope>NUCLEOTIDE SEQUENCE</scope>
    <source>
        <strain evidence="8">E1425</strain>
    </source>
</reference>
<dbReference type="InterPro" id="IPR002938">
    <property type="entry name" value="FAD-bd"/>
</dbReference>
<comment type="caution">
    <text evidence="8">The sequence shown here is derived from an EMBL/GenBank/DDBJ whole genome shotgun (WGS) entry which is preliminary data.</text>
</comment>
<dbReference type="AlphaFoldDB" id="A0A9P3M094"/>
<dbReference type="Gene3D" id="3.40.30.20">
    <property type="match status" value="1"/>
</dbReference>
<keyword evidence="3" id="KW-0285">Flavoprotein</keyword>
<dbReference type="GO" id="GO:0016709">
    <property type="term" value="F:oxidoreductase activity, acting on paired donors, with incorporation or reduction of molecular oxygen, NAD(P)H as one donor, and incorporation of one atom of oxygen"/>
    <property type="evidence" value="ECO:0007669"/>
    <property type="project" value="UniProtKB-ARBA"/>
</dbReference>
<gene>
    <name evidence="8" type="ORF">EMPS_09301</name>
</gene>
<dbReference type="PANTHER" id="PTHR43004">
    <property type="entry name" value="TRK SYSTEM POTASSIUM UPTAKE PROTEIN"/>
    <property type="match status" value="1"/>
</dbReference>
<dbReference type="PANTHER" id="PTHR43004:SF19">
    <property type="entry name" value="BINDING MONOOXYGENASE, PUTATIVE (JCVI)-RELATED"/>
    <property type="match status" value="1"/>
</dbReference>
<keyword evidence="9" id="KW-1185">Reference proteome</keyword>
<evidence type="ECO:0000256" key="5">
    <source>
        <dbReference type="ARBA" id="ARBA00023002"/>
    </source>
</evidence>
<dbReference type="InterPro" id="IPR036188">
    <property type="entry name" value="FAD/NAD-bd_sf"/>
</dbReference>
<feature type="domain" description="FAD-binding" evidence="6">
    <location>
        <begin position="13"/>
        <end position="393"/>
    </location>
</feature>
<dbReference type="SUPFAM" id="SSF52833">
    <property type="entry name" value="Thioredoxin-like"/>
    <property type="match status" value="1"/>
</dbReference>
<dbReference type="InterPro" id="IPR050641">
    <property type="entry name" value="RIFMO-like"/>
</dbReference>
<evidence type="ECO:0000259" key="6">
    <source>
        <dbReference type="Pfam" id="PF01494"/>
    </source>
</evidence>
<protein>
    <submittedName>
        <fullName evidence="8">Phenol 2-monooxygenase (NADPH)</fullName>
    </submittedName>
</protein>
<proteinExistence type="inferred from homology"/>
<organism evidence="8 9">
    <name type="scientific">Entomortierella parvispora</name>
    <dbReference type="NCBI Taxonomy" id="205924"/>
    <lineage>
        <taxon>Eukaryota</taxon>
        <taxon>Fungi</taxon>
        <taxon>Fungi incertae sedis</taxon>
        <taxon>Mucoromycota</taxon>
        <taxon>Mortierellomycotina</taxon>
        <taxon>Mortierellomycetes</taxon>
        <taxon>Mortierellales</taxon>
        <taxon>Mortierellaceae</taxon>
        <taxon>Entomortierella</taxon>
    </lineage>
</organism>
<keyword evidence="5" id="KW-0560">Oxidoreductase</keyword>
<dbReference type="Pfam" id="PF07976">
    <property type="entry name" value="Phe_hydrox_dim"/>
    <property type="match status" value="1"/>
</dbReference>
<dbReference type="EMBL" id="BQFW01000013">
    <property type="protein sequence ID" value="GJJ76942.1"/>
    <property type="molecule type" value="Genomic_DNA"/>
</dbReference>
<dbReference type="PRINTS" id="PR00420">
    <property type="entry name" value="RNGMNOXGNASE"/>
</dbReference>
<comment type="similarity">
    <text evidence="2">Belongs to the PheA/TfdB FAD monooxygenase family.</text>
</comment>
<reference evidence="8" key="2">
    <citation type="journal article" date="2022" name="Microbiol. Resour. Announc.">
        <title>Whole-Genome Sequence of Entomortierella parvispora E1425, a Mucoromycotan Fungus Associated with Burkholderiaceae-Related Endosymbiotic Bacteria.</title>
        <authorList>
            <person name="Herlambang A."/>
            <person name="Guo Y."/>
            <person name="Takashima Y."/>
            <person name="Narisawa K."/>
            <person name="Ohta H."/>
            <person name="Nishizawa T."/>
        </authorList>
    </citation>
    <scope>NUCLEOTIDE SEQUENCE</scope>
    <source>
        <strain evidence="8">E1425</strain>
    </source>
</reference>
<dbReference type="Gene3D" id="3.50.50.60">
    <property type="entry name" value="FAD/NAD(P)-binding domain"/>
    <property type="match status" value="1"/>
</dbReference>
<evidence type="ECO:0000256" key="1">
    <source>
        <dbReference type="ARBA" id="ARBA00001974"/>
    </source>
</evidence>
<evidence type="ECO:0000313" key="8">
    <source>
        <dbReference type="EMBL" id="GJJ76942.1"/>
    </source>
</evidence>
<dbReference type="InterPro" id="IPR012941">
    <property type="entry name" value="Phe_hydrox_C_dim_dom"/>
</dbReference>
<name>A0A9P3M094_9FUNG</name>
<feature type="domain" description="Phenol hydroxylase-like C-terminal dimerisation" evidence="7">
    <location>
        <begin position="510"/>
        <end position="665"/>
    </location>
</feature>
<comment type="cofactor">
    <cofactor evidence="1">
        <name>FAD</name>
        <dbReference type="ChEBI" id="CHEBI:57692"/>
    </cofactor>
</comment>
<dbReference type="Pfam" id="PF01494">
    <property type="entry name" value="FAD_binding_3"/>
    <property type="match status" value="1"/>
</dbReference>
<accession>A0A9P3M094</accession>
<evidence type="ECO:0000256" key="2">
    <source>
        <dbReference type="ARBA" id="ARBA00007801"/>
    </source>
</evidence>
<evidence type="ECO:0000259" key="7">
    <source>
        <dbReference type="Pfam" id="PF07976"/>
    </source>
</evidence>
<dbReference type="GO" id="GO:0071949">
    <property type="term" value="F:FAD binding"/>
    <property type="evidence" value="ECO:0007669"/>
    <property type="project" value="InterPro"/>
</dbReference>
<dbReference type="InterPro" id="IPR036249">
    <property type="entry name" value="Thioredoxin-like_sf"/>
</dbReference>
<sequence>MLATGHSTPRTTETPVLISGAGPTGLYAAALLAKMNIPCRIIERDFEISPLSKALAIHARSQEILAMTSPELIKRFEEQGSLQGSFRIYYDGKLSSDIEPILSKESIFSRMLLLPQSKTVKILTDTLEEYGVTVQRGWELVDTKVVFDHEDSWVETKIRRAIAGSNKRAGESQQVLGTLEMAPEEEDKQYEYEVVKSRYLIAADGGRSAVRHKINMPFPGRTRDFNLILFDGLMDSDVVSTDHLNLINGKNNRTVAMFPLGEPKRVRIMFDNGTLTPEGFDIQKEKPLTTEHFQKLLDDTISPLKLTITKVNWLTYYRVNERRAEEYSYKGRIFLAGDAAHVHSPAGGQGMNTGLQDAYNLAWKIAMVVNGTAPPSLLNSYNEERPLIGDEIIKLSAKTLEDTLGQDFMHRILKRAAIALAPVLMPIMANRLPTISMLGLRYHANSLNKNHKSQAVHVGPGEVGCRAGDNALVAFVSRPSDTTSESGSSDSDHEDSLATAVAAAGLAGEETIRLHQLMAHPGVFQILVFTGNQWKAMHQPATAVALNASIETHLSKWRANWPSNRENKASVQRPQFMVHTLTTLTPEKAPIAVESLSARAVGEGKPYRDLGKELHRRYGVDPAVKKNPEGGAIIVVRPDSHISYRVQGTGPNSWKDVNEYFESILV</sequence>
<evidence type="ECO:0000313" key="9">
    <source>
        <dbReference type="Proteomes" id="UP000827284"/>
    </source>
</evidence>
<evidence type="ECO:0000256" key="3">
    <source>
        <dbReference type="ARBA" id="ARBA00022630"/>
    </source>
</evidence>
<evidence type="ECO:0000256" key="4">
    <source>
        <dbReference type="ARBA" id="ARBA00022827"/>
    </source>
</evidence>